<accession>A0ACC6V2N9</accession>
<sequence>MGPKKERVNIAVARDVAEELAKLAEAGGMTQFALASELLRTGIDLMKSGYASAQVKELVRFYKIMTELEIVPIPGRLLDRLLTDMYKLNKDAVLNAWCEAGRALAGYIKALFGDLSAAVSLLPLLSKIVPVKRFDVRVADKEAVIEIVGIGYGIESVEANAAAAKCLLEDFGYKITEQVVALGVIKIVGER</sequence>
<gene>
    <name evidence="1" type="ORF">TU35_008935</name>
</gene>
<comment type="caution">
    <text evidence="1">The sequence shown here is derived from an EMBL/GenBank/DDBJ whole genome shotgun (WGS) entry which is preliminary data.</text>
</comment>
<evidence type="ECO:0000313" key="1">
    <source>
        <dbReference type="EMBL" id="MFB6491339.1"/>
    </source>
</evidence>
<organism evidence="1 2">
    <name type="scientific">Thermoproteus sp. AZ2</name>
    <dbReference type="NCBI Taxonomy" id="1609232"/>
    <lineage>
        <taxon>Archaea</taxon>
        <taxon>Thermoproteota</taxon>
        <taxon>Thermoprotei</taxon>
        <taxon>Thermoproteales</taxon>
        <taxon>Thermoproteaceae</taxon>
        <taxon>Thermoproteus</taxon>
    </lineage>
</organism>
<dbReference type="EMBL" id="JZWT02000029">
    <property type="protein sequence ID" value="MFB6491339.1"/>
    <property type="molecule type" value="Genomic_DNA"/>
</dbReference>
<name>A0ACC6V2N9_9CREN</name>
<reference evidence="1" key="1">
    <citation type="submission" date="2024-07" db="EMBL/GenBank/DDBJ databases">
        <title>Metagenome and Metagenome-Assembled Genomes of Archaea from a hot spring from the geothermal field of Los Azufres, Mexico.</title>
        <authorList>
            <person name="Marin-Paredes R."/>
            <person name="Martinez-Romero E."/>
            <person name="Servin-Garciduenas L.E."/>
        </authorList>
    </citation>
    <scope>NUCLEOTIDE SEQUENCE</scope>
</reference>
<proteinExistence type="predicted"/>
<evidence type="ECO:0000313" key="2">
    <source>
        <dbReference type="Proteomes" id="UP000033636"/>
    </source>
</evidence>
<dbReference type="Proteomes" id="UP000033636">
    <property type="component" value="Unassembled WGS sequence"/>
</dbReference>
<protein>
    <submittedName>
        <fullName evidence="1">Uncharacterized protein</fullName>
    </submittedName>
</protein>